<evidence type="ECO:0000313" key="2">
    <source>
        <dbReference type="Proteomes" id="UP000664940"/>
    </source>
</evidence>
<comment type="caution">
    <text evidence="1">The sequence shown here is derived from an EMBL/GenBank/DDBJ whole genome shotgun (WGS) entry which is preliminary data.</text>
</comment>
<evidence type="ECO:0000313" key="1">
    <source>
        <dbReference type="EMBL" id="KAF6099956.1"/>
    </source>
</evidence>
<proteinExistence type="predicted"/>
<gene>
    <name evidence="1" type="ORF">HJG60_011672</name>
</gene>
<dbReference type="AlphaFoldDB" id="A0A834E0Z7"/>
<organism evidence="1 2">
    <name type="scientific">Phyllostomus discolor</name>
    <name type="common">pale spear-nosed bat</name>
    <dbReference type="NCBI Taxonomy" id="89673"/>
    <lineage>
        <taxon>Eukaryota</taxon>
        <taxon>Metazoa</taxon>
        <taxon>Chordata</taxon>
        <taxon>Craniata</taxon>
        <taxon>Vertebrata</taxon>
        <taxon>Euteleostomi</taxon>
        <taxon>Mammalia</taxon>
        <taxon>Eutheria</taxon>
        <taxon>Laurasiatheria</taxon>
        <taxon>Chiroptera</taxon>
        <taxon>Yangochiroptera</taxon>
        <taxon>Phyllostomidae</taxon>
        <taxon>Phyllostominae</taxon>
        <taxon>Phyllostomus</taxon>
    </lineage>
</organism>
<protein>
    <submittedName>
        <fullName evidence="1">Uncharacterized protein</fullName>
    </submittedName>
</protein>
<name>A0A834E0Z7_9CHIR</name>
<sequence>MFPKSGLSKSENAHFNKIVQISSQSLTRCAWGLLRGECTKKNAQPTLCGSTSPRLPALGPAHALLLPVSEHPARRGQEQCVGKCWRKGVLGDTARGQTQSALCKAHSLCSLGGQRTPKALSFVNVTTHV</sequence>
<dbReference type="EMBL" id="JABVXQ010000007">
    <property type="protein sequence ID" value="KAF6099956.1"/>
    <property type="molecule type" value="Genomic_DNA"/>
</dbReference>
<dbReference type="Proteomes" id="UP000664940">
    <property type="component" value="Unassembled WGS sequence"/>
</dbReference>
<reference evidence="1 2" key="1">
    <citation type="journal article" date="2020" name="Nature">
        <title>Six reference-quality genomes reveal evolution of bat adaptations.</title>
        <authorList>
            <person name="Jebb D."/>
            <person name="Huang Z."/>
            <person name="Pippel M."/>
            <person name="Hughes G.M."/>
            <person name="Lavrichenko K."/>
            <person name="Devanna P."/>
            <person name="Winkler S."/>
            <person name="Jermiin L.S."/>
            <person name="Skirmuntt E.C."/>
            <person name="Katzourakis A."/>
            <person name="Burkitt-Gray L."/>
            <person name="Ray D.A."/>
            <person name="Sullivan K.A.M."/>
            <person name="Roscito J.G."/>
            <person name="Kirilenko B.M."/>
            <person name="Davalos L.M."/>
            <person name="Corthals A.P."/>
            <person name="Power M.L."/>
            <person name="Jones G."/>
            <person name="Ransome R.D."/>
            <person name="Dechmann D.K.N."/>
            <person name="Locatelli A.G."/>
            <person name="Puechmaille S.J."/>
            <person name="Fedrigo O."/>
            <person name="Jarvis E.D."/>
            <person name="Hiller M."/>
            <person name="Vernes S.C."/>
            <person name="Myers E.W."/>
            <person name="Teeling E.C."/>
        </authorList>
    </citation>
    <scope>NUCLEOTIDE SEQUENCE [LARGE SCALE GENOMIC DNA]</scope>
    <source>
        <strain evidence="1">Bat1K_MPI-CBG_1</strain>
    </source>
</reference>
<accession>A0A834E0Z7</accession>